<keyword evidence="3" id="KW-1185">Reference proteome</keyword>
<dbReference type="EMBL" id="AQHR01000116">
    <property type="protein sequence ID" value="EON74843.1"/>
    <property type="molecule type" value="Genomic_DNA"/>
</dbReference>
<dbReference type="Gene3D" id="3.10.180.10">
    <property type="entry name" value="2,3-Dihydroxybiphenyl 1,2-Dioxygenase, domain 1"/>
    <property type="match status" value="1"/>
</dbReference>
<dbReference type="Proteomes" id="UP000013909">
    <property type="component" value="Unassembled WGS sequence"/>
</dbReference>
<dbReference type="RefSeq" id="WP_010856786.1">
    <property type="nucleotide sequence ID" value="NZ_AQHR01000116.1"/>
</dbReference>
<proteinExistence type="predicted"/>
<organism evidence="2 3">
    <name type="scientific">Lunatimonas lonarensis</name>
    <dbReference type="NCBI Taxonomy" id="1232681"/>
    <lineage>
        <taxon>Bacteria</taxon>
        <taxon>Pseudomonadati</taxon>
        <taxon>Bacteroidota</taxon>
        <taxon>Cytophagia</taxon>
        <taxon>Cytophagales</taxon>
        <taxon>Cyclobacteriaceae</taxon>
    </lineage>
</organism>
<sequence>MKNPAQPYLHFQDNCKEAMQFYQELFGGELEIMPIGASPAKEHFPENLHNQILHASLSNGDFKFMASDMCGQGDLMQGNSVQLSLDCDSKEEIDHLYEELSEGGTVVQKLEPQFWGALFAMVIDKFGVRWMLSLENP</sequence>
<dbReference type="Pfam" id="PF06983">
    <property type="entry name" value="3-dmu-9_3-mt"/>
    <property type="match status" value="1"/>
</dbReference>
<dbReference type="CDD" id="cd06588">
    <property type="entry name" value="PhnB_like"/>
    <property type="match status" value="1"/>
</dbReference>
<name>R7ZL76_9BACT</name>
<gene>
    <name evidence="2" type="ORF">ADIS_4675</name>
</gene>
<dbReference type="InterPro" id="IPR029068">
    <property type="entry name" value="Glyas_Bleomycin-R_OHBP_Dase"/>
</dbReference>
<protein>
    <recommendedName>
        <fullName evidence="1">PhnB-like domain-containing protein</fullName>
    </recommendedName>
</protein>
<dbReference type="PANTHER" id="PTHR33990">
    <property type="entry name" value="PROTEIN YJDN-RELATED"/>
    <property type="match status" value="1"/>
</dbReference>
<comment type="caution">
    <text evidence="2">The sequence shown here is derived from an EMBL/GenBank/DDBJ whole genome shotgun (WGS) entry which is preliminary data.</text>
</comment>
<dbReference type="AlphaFoldDB" id="R7ZL76"/>
<dbReference type="SUPFAM" id="SSF54593">
    <property type="entry name" value="Glyoxalase/Bleomycin resistance protein/Dihydroxybiphenyl dioxygenase"/>
    <property type="match status" value="1"/>
</dbReference>
<reference evidence="2 3" key="1">
    <citation type="submission" date="2013-02" db="EMBL/GenBank/DDBJ databases">
        <title>A novel strain isolated from Lonar lake, Maharashtra, India.</title>
        <authorList>
            <person name="Singh A."/>
        </authorList>
    </citation>
    <scope>NUCLEOTIDE SEQUENCE [LARGE SCALE GENOMIC DNA]</scope>
    <source>
        <strain evidence="2 3">AK24</strain>
    </source>
</reference>
<dbReference type="STRING" id="1232681.ADIS_4675"/>
<dbReference type="OrthoDB" id="9806473at2"/>
<evidence type="ECO:0000313" key="3">
    <source>
        <dbReference type="Proteomes" id="UP000013909"/>
    </source>
</evidence>
<evidence type="ECO:0000313" key="2">
    <source>
        <dbReference type="EMBL" id="EON74843.1"/>
    </source>
</evidence>
<feature type="domain" description="PhnB-like" evidence="1">
    <location>
        <begin position="7"/>
        <end position="131"/>
    </location>
</feature>
<evidence type="ECO:0000259" key="1">
    <source>
        <dbReference type="Pfam" id="PF06983"/>
    </source>
</evidence>
<dbReference type="InterPro" id="IPR028973">
    <property type="entry name" value="PhnB-like"/>
</dbReference>
<dbReference type="PANTHER" id="PTHR33990:SF1">
    <property type="entry name" value="PROTEIN YJDN"/>
    <property type="match status" value="1"/>
</dbReference>
<accession>R7ZL76</accession>